<dbReference type="AlphaFoldDB" id="A0A250E750"/>
<dbReference type="EMBL" id="CP022378">
    <property type="protein sequence ID" value="ATA67546.1"/>
    <property type="molecule type" value="Genomic_DNA"/>
</dbReference>
<protein>
    <submittedName>
        <fullName evidence="1">Uncharacterized protein</fullName>
    </submittedName>
</protein>
<evidence type="ECO:0000313" key="2">
    <source>
        <dbReference type="Proteomes" id="UP000242855"/>
    </source>
</evidence>
<reference evidence="1 2" key="1">
    <citation type="journal article" date="2017" name="Genome Announc.">
        <title>Twelve Complete Reference Genomes of Clinical Isolates in the Capnocytophaga Genus.</title>
        <authorList>
            <person name="Villarma A."/>
            <person name="Gulvik C.A."/>
            <person name="Rowe L.A."/>
            <person name="Sheth M."/>
            <person name="Juieng P."/>
            <person name="Nicholson A.C."/>
            <person name="Loparev V.N."/>
            <person name="McQuiston J.R."/>
        </authorList>
    </citation>
    <scope>NUCLEOTIDE SEQUENCE [LARGE SCALE GENOMIC DNA]</scope>
    <source>
        <strain evidence="1 2">G7591</strain>
    </source>
</reference>
<accession>A0A250E750</accession>
<dbReference type="KEGG" id="ccyn:CGC48_02215"/>
<dbReference type="GeneID" id="96780608"/>
<organism evidence="1 2">
    <name type="scientific">Capnocytophaga cynodegmi</name>
    <dbReference type="NCBI Taxonomy" id="28189"/>
    <lineage>
        <taxon>Bacteria</taxon>
        <taxon>Pseudomonadati</taxon>
        <taxon>Bacteroidota</taxon>
        <taxon>Flavobacteriia</taxon>
        <taxon>Flavobacteriales</taxon>
        <taxon>Flavobacteriaceae</taxon>
        <taxon>Capnocytophaga</taxon>
    </lineage>
</organism>
<name>A0A250E750_9FLAO</name>
<evidence type="ECO:0000313" key="1">
    <source>
        <dbReference type="EMBL" id="ATA67546.1"/>
    </source>
</evidence>
<sequence length="100" mass="12333">MVCKHKSEWSYKWAKIKSDYEKFIKYHYPKAKQEYVDEHLDEIQAKYDALYDFWDKLEFKTDTFWYFEPFAWVEQMNRVFSNNADHGDIHDPILNPQVRG</sequence>
<gene>
    <name evidence="1" type="ORF">CGC48_02215</name>
</gene>
<proteinExistence type="predicted"/>
<dbReference type="RefSeq" id="WP_098028295.1">
    <property type="nucleotide sequence ID" value="NZ_CP022378.1"/>
</dbReference>
<dbReference type="Proteomes" id="UP000242855">
    <property type="component" value="Chromosome"/>
</dbReference>